<comment type="caution">
    <text evidence="1">The sequence shown here is derived from an EMBL/GenBank/DDBJ whole genome shotgun (WGS) entry which is preliminary data.</text>
</comment>
<evidence type="ECO:0000313" key="1">
    <source>
        <dbReference type="EMBL" id="TDH20209.1"/>
    </source>
</evidence>
<dbReference type="Proteomes" id="UP000295627">
    <property type="component" value="Unassembled WGS sequence"/>
</dbReference>
<name>A0A4R5P8K9_9MYCO</name>
<gene>
    <name evidence="1" type="ORF">EJ571_15560</name>
</gene>
<proteinExistence type="predicted"/>
<evidence type="ECO:0000313" key="2">
    <source>
        <dbReference type="Proteomes" id="UP000295627"/>
    </source>
</evidence>
<dbReference type="RefSeq" id="WP_157901289.1">
    <property type="nucleotide sequence ID" value="NZ_MVHQ01000012.1"/>
</dbReference>
<dbReference type="EMBL" id="RXLR01000017">
    <property type="protein sequence ID" value="TDH20209.1"/>
    <property type="molecule type" value="Genomic_DNA"/>
</dbReference>
<organism evidence="1 2">
    <name type="scientific">Mycobacteroides franklinii</name>
    <dbReference type="NCBI Taxonomy" id="948102"/>
    <lineage>
        <taxon>Bacteria</taxon>
        <taxon>Bacillati</taxon>
        <taxon>Actinomycetota</taxon>
        <taxon>Actinomycetes</taxon>
        <taxon>Mycobacteriales</taxon>
        <taxon>Mycobacteriaceae</taxon>
        <taxon>Mycobacteroides</taxon>
    </lineage>
</organism>
<dbReference type="AlphaFoldDB" id="A0A4R5P8K9"/>
<sequence length="86" mass="8995">MMTIIGLTTLVIAMVVGFTAVLVAADDVALVLRDFADFDRHVIGEGDAPSSVIPSTVGWCGAYRAVSLADVSPLPSATAKESHDEY</sequence>
<reference evidence="1 2" key="1">
    <citation type="journal article" date="2019" name="Sci. Rep.">
        <title>Extended insight into the Mycobacterium chelonae-abscessus complex through whole genome sequencing of Mycobacterium salmoniphilum outbreak and Mycobacterium salmoniphilum-like strains.</title>
        <authorList>
            <person name="Behra P.R.K."/>
            <person name="Das S."/>
            <person name="Pettersson B.M.F."/>
            <person name="Shirreff L."/>
            <person name="DuCote T."/>
            <person name="Jacobsson K.G."/>
            <person name="Ennis D.G."/>
            <person name="Kirsebom L.A."/>
        </authorList>
    </citation>
    <scope>NUCLEOTIDE SEQUENCE [LARGE SCALE GENOMIC DNA]</scope>
    <source>
        <strain evidence="1 2">DSM 45524</strain>
    </source>
</reference>
<protein>
    <submittedName>
        <fullName evidence="1">Uncharacterized protein</fullName>
    </submittedName>
</protein>
<accession>A0A4R5P8K9</accession>